<proteinExistence type="predicted"/>
<dbReference type="EMBL" id="AUZY01002568">
    <property type="protein sequence ID" value="EQD72045.1"/>
    <property type="molecule type" value="Genomic_DNA"/>
</dbReference>
<reference evidence="2" key="1">
    <citation type="submission" date="2013-08" db="EMBL/GenBank/DDBJ databases">
        <authorList>
            <person name="Mendez C."/>
            <person name="Richter M."/>
            <person name="Ferrer M."/>
            <person name="Sanchez J."/>
        </authorList>
    </citation>
    <scope>NUCLEOTIDE SEQUENCE</scope>
</reference>
<feature type="non-terminal residue" evidence="2">
    <location>
        <position position="214"/>
    </location>
</feature>
<evidence type="ECO:0000313" key="2">
    <source>
        <dbReference type="EMBL" id="EQD72045.1"/>
    </source>
</evidence>
<dbReference type="AlphaFoldDB" id="T1CRY2"/>
<dbReference type="InterPro" id="IPR047951">
    <property type="entry name" value="Transpos_ISL3"/>
</dbReference>
<sequence length="214" mass="24826">ADAAEWIASVVANRCPNATLCADPFHMVKWCTEALDEVRKEVWRNVKKIGVPSVTARIKGCRYALLKNPENLTTRQVATLAKVAKLNNPLYRAYLLKEQFRLIFKLRGVEAITALDAWCSWARRCQIPEFVKLYYRIVKHRESIVATLTNRLSNALIESTNTKLRLLMRMGFGFRFHRQPHCTLPARSRRLLPRPTWSSESMIYPRICHKSRTN</sequence>
<evidence type="ECO:0000259" key="1">
    <source>
        <dbReference type="Pfam" id="PF01610"/>
    </source>
</evidence>
<name>T1CRY2_9ZZZZ</name>
<feature type="non-terminal residue" evidence="2">
    <location>
        <position position="1"/>
    </location>
</feature>
<gene>
    <name evidence="2" type="ORF">B1B_04100</name>
</gene>
<dbReference type="PANTHER" id="PTHR33498:SF1">
    <property type="entry name" value="TRANSPOSASE FOR INSERTION SEQUENCE ELEMENT IS1557"/>
    <property type="match status" value="1"/>
</dbReference>
<feature type="domain" description="Transposase IS204/IS1001/IS1096/IS1165 DDE" evidence="1">
    <location>
        <begin position="2"/>
        <end position="175"/>
    </location>
</feature>
<reference evidence="2" key="2">
    <citation type="journal article" date="2014" name="ISME J.">
        <title>Microbial stratification in low pH oxic and suboxic macroscopic growths along an acid mine drainage.</title>
        <authorList>
            <person name="Mendez-Garcia C."/>
            <person name="Mesa V."/>
            <person name="Sprenger R.R."/>
            <person name="Richter M."/>
            <person name="Diez M.S."/>
            <person name="Solano J."/>
            <person name="Bargiela R."/>
            <person name="Golyshina O.V."/>
            <person name="Manteca A."/>
            <person name="Ramos J.L."/>
            <person name="Gallego J.R."/>
            <person name="Llorente I."/>
            <person name="Martins Dos Santos V.A."/>
            <person name="Jensen O.N."/>
            <person name="Pelaez A.I."/>
            <person name="Sanchez J."/>
            <person name="Ferrer M."/>
        </authorList>
    </citation>
    <scope>NUCLEOTIDE SEQUENCE</scope>
</reference>
<accession>T1CRY2</accession>
<organism evidence="2">
    <name type="scientific">mine drainage metagenome</name>
    <dbReference type="NCBI Taxonomy" id="410659"/>
    <lineage>
        <taxon>unclassified sequences</taxon>
        <taxon>metagenomes</taxon>
        <taxon>ecological metagenomes</taxon>
    </lineage>
</organism>
<dbReference type="Pfam" id="PF01610">
    <property type="entry name" value="DDE_Tnp_ISL3"/>
    <property type="match status" value="1"/>
</dbReference>
<dbReference type="InterPro" id="IPR002560">
    <property type="entry name" value="Transposase_DDE"/>
</dbReference>
<dbReference type="PANTHER" id="PTHR33498">
    <property type="entry name" value="TRANSPOSASE FOR INSERTION SEQUENCE ELEMENT IS1557"/>
    <property type="match status" value="1"/>
</dbReference>
<comment type="caution">
    <text evidence="2">The sequence shown here is derived from an EMBL/GenBank/DDBJ whole genome shotgun (WGS) entry which is preliminary data.</text>
</comment>
<protein>
    <submittedName>
        <fullName evidence="2">Transposase, IS204/IS1001/IS1096/IS1165</fullName>
    </submittedName>
</protein>